<feature type="compositionally biased region" description="Basic residues" evidence="1">
    <location>
        <begin position="58"/>
        <end position="69"/>
    </location>
</feature>
<feature type="compositionally biased region" description="Basic and acidic residues" evidence="1">
    <location>
        <begin position="78"/>
        <end position="88"/>
    </location>
</feature>
<dbReference type="OrthoDB" id="1302491at2759"/>
<name>A0A2U1PL61_ARTAN</name>
<organism evidence="3 4">
    <name type="scientific">Artemisia annua</name>
    <name type="common">Sweet wormwood</name>
    <dbReference type="NCBI Taxonomy" id="35608"/>
    <lineage>
        <taxon>Eukaryota</taxon>
        <taxon>Viridiplantae</taxon>
        <taxon>Streptophyta</taxon>
        <taxon>Embryophyta</taxon>
        <taxon>Tracheophyta</taxon>
        <taxon>Spermatophyta</taxon>
        <taxon>Magnoliopsida</taxon>
        <taxon>eudicotyledons</taxon>
        <taxon>Gunneridae</taxon>
        <taxon>Pentapetalae</taxon>
        <taxon>asterids</taxon>
        <taxon>campanulids</taxon>
        <taxon>Asterales</taxon>
        <taxon>Asteraceae</taxon>
        <taxon>Asteroideae</taxon>
        <taxon>Anthemideae</taxon>
        <taxon>Artemisiinae</taxon>
        <taxon>Artemisia</taxon>
    </lineage>
</organism>
<feature type="compositionally biased region" description="Polar residues" evidence="1">
    <location>
        <begin position="1"/>
        <end position="15"/>
    </location>
</feature>
<evidence type="ECO:0000256" key="1">
    <source>
        <dbReference type="SAM" id="MobiDB-lite"/>
    </source>
</evidence>
<proteinExistence type="predicted"/>
<evidence type="ECO:0000259" key="2">
    <source>
        <dbReference type="Pfam" id="PF03732"/>
    </source>
</evidence>
<feature type="domain" description="Retrotransposon gag" evidence="2">
    <location>
        <begin position="266"/>
        <end position="332"/>
    </location>
</feature>
<dbReference type="Proteomes" id="UP000245207">
    <property type="component" value="Unassembled WGS sequence"/>
</dbReference>
<feature type="compositionally biased region" description="Basic residues" evidence="1">
    <location>
        <begin position="89"/>
        <end position="101"/>
    </location>
</feature>
<dbReference type="EMBL" id="PKPP01001019">
    <property type="protein sequence ID" value="PWA86427.1"/>
    <property type="molecule type" value="Genomic_DNA"/>
</dbReference>
<keyword evidence="4" id="KW-1185">Reference proteome</keyword>
<dbReference type="InterPro" id="IPR005162">
    <property type="entry name" value="Retrotrans_gag_dom"/>
</dbReference>
<keyword evidence="3" id="KW-0808">Transferase</keyword>
<keyword evidence="3" id="KW-0548">Nucleotidyltransferase</keyword>
<dbReference type="GO" id="GO:0003964">
    <property type="term" value="F:RNA-directed DNA polymerase activity"/>
    <property type="evidence" value="ECO:0007669"/>
    <property type="project" value="UniProtKB-KW"/>
</dbReference>
<dbReference type="PANTHER" id="PTHR33223:SF11">
    <property type="entry name" value="ELEMENT PROTEIN, PUTATIVE-RELATED"/>
    <property type="match status" value="1"/>
</dbReference>
<evidence type="ECO:0000313" key="4">
    <source>
        <dbReference type="Proteomes" id="UP000245207"/>
    </source>
</evidence>
<feature type="region of interest" description="Disordered" evidence="1">
    <location>
        <begin position="1"/>
        <end position="121"/>
    </location>
</feature>
<feature type="compositionally biased region" description="Basic and acidic residues" evidence="1">
    <location>
        <begin position="37"/>
        <end position="46"/>
    </location>
</feature>
<sequence length="332" mass="38272">MSKQPSGIISISTSALRKKVRKVETRKGQTKPILNEATREPNRNHDLQLLMDLNEKAHQKKVPLNKSKGKQACLGSEENQRHPEPDMFKKKKSSKQKRRKKQSEDTSKIPNSGDKSLDAPRKRKLENVTICGKSESEIHSELRSDGMFACLHPYDPTQQTYCRTKKEAERSNHGIRFTGVKPNSRKSDKVSSESARTNGGCVTQWPVCRKVDLFNSNLRNARLSERLYVPDHVKRFDGSTDSMNHLKVFQAIARVQHWDTPTQHHMFKSTLYGPARIWFNSIPPESVNNYQELQAAFLQAFPEHERTTKNGAELRNHKQRKGESVREYVRRF</sequence>
<comment type="caution">
    <text evidence="3">The sequence shown here is derived from an EMBL/GenBank/DDBJ whole genome shotgun (WGS) entry which is preliminary data.</text>
</comment>
<reference evidence="3 4" key="1">
    <citation type="journal article" date="2018" name="Mol. Plant">
        <title>The genome of Artemisia annua provides insight into the evolution of Asteraceae family and artemisinin biosynthesis.</title>
        <authorList>
            <person name="Shen Q."/>
            <person name="Zhang L."/>
            <person name="Liao Z."/>
            <person name="Wang S."/>
            <person name="Yan T."/>
            <person name="Shi P."/>
            <person name="Liu M."/>
            <person name="Fu X."/>
            <person name="Pan Q."/>
            <person name="Wang Y."/>
            <person name="Lv Z."/>
            <person name="Lu X."/>
            <person name="Zhang F."/>
            <person name="Jiang W."/>
            <person name="Ma Y."/>
            <person name="Chen M."/>
            <person name="Hao X."/>
            <person name="Li L."/>
            <person name="Tang Y."/>
            <person name="Lv G."/>
            <person name="Zhou Y."/>
            <person name="Sun X."/>
            <person name="Brodelius P.E."/>
            <person name="Rose J.K.C."/>
            <person name="Tang K."/>
        </authorList>
    </citation>
    <scope>NUCLEOTIDE SEQUENCE [LARGE SCALE GENOMIC DNA]</scope>
    <source>
        <strain evidence="4">cv. Huhao1</strain>
        <tissue evidence="3">Leaf</tissue>
    </source>
</reference>
<protein>
    <submittedName>
        <fullName evidence="3">Reverse transcriptase domain-containing protein</fullName>
    </submittedName>
</protein>
<gene>
    <name evidence="3" type="ORF">CTI12_AA044100</name>
</gene>
<keyword evidence="3" id="KW-0695">RNA-directed DNA polymerase</keyword>
<dbReference type="Pfam" id="PF03732">
    <property type="entry name" value="Retrotrans_gag"/>
    <property type="match status" value="1"/>
</dbReference>
<dbReference type="AlphaFoldDB" id="A0A2U1PL61"/>
<feature type="region of interest" description="Disordered" evidence="1">
    <location>
        <begin position="176"/>
        <end position="196"/>
    </location>
</feature>
<evidence type="ECO:0000313" key="3">
    <source>
        <dbReference type="EMBL" id="PWA86427.1"/>
    </source>
</evidence>
<accession>A0A2U1PL61</accession>
<dbReference type="PANTHER" id="PTHR33223">
    <property type="entry name" value="CCHC-TYPE DOMAIN-CONTAINING PROTEIN"/>
    <property type="match status" value="1"/>
</dbReference>